<gene>
    <name evidence="2" type="ORF">GCM10023307_31060</name>
</gene>
<proteinExistence type="predicted"/>
<accession>A0ABP9BYY8</accession>
<evidence type="ECO:0000313" key="2">
    <source>
        <dbReference type="EMBL" id="GAA4802179.1"/>
    </source>
</evidence>
<keyword evidence="3" id="KW-1185">Reference proteome</keyword>
<dbReference type="InterPro" id="IPR057154">
    <property type="entry name" value="DUF7832"/>
</dbReference>
<dbReference type="Proteomes" id="UP001499959">
    <property type="component" value="Unassembled WGS sequence"/>
</dbReference>
<dbReference type="EMBL" id="BAABJE010000017">
    <property type="protein sequence ID" value="GAA4802179.1"/>
    <property type="molecule type" value="Genomic_DNA"/>
</dbReference>
<sequence length="376" mass="42483">MKYDDAEYYFLDFETDLPNENGGRHIGLFLEWAIRRGLANDELMAEADALRSGQTTGLDLLFDHCDGKLFDDDLNEEGNAFAADVYERFHMADFIAAMNLKPNASVDEIFGAELTAQRHARVLWQLDRRYSDWRRTFGLPDRQTLLDRCLDTLQPAIEAAGFRRVEASVLGSHEVHATFERRGPWGYQRLGIVAVDNPEWFYGVRVECSVHINGFYDLLCAEKELDLGLGVSALQNSAEIPFARVAEGWSGPMNDYGANDCGFWIFREDDIAPLVAWLVPRLRDFVLPLLRDLDGVDALALAYGTRPMSASPIYRSHDPYAALLSAERARHPRLGAMLDDTEAMIRGLPPRMQSQNQRGAIDLIARIRQRAKGWIG</sequence>
<name>A0ABP9BYY8_9GAMM</name>
<feature type="domain" description="DUF7832" evidence="1">
    <location>
        <begin position="2"/>
        <end position="99"/>
    </location>
</feature>
<dbReference type="RefSeq" id="WP_345304264.1">
    <property type="nucleotide sequence ID" value="NZ_BAABJE010000017.1"/>
</dbReference>
<evidence type="ECO:0000259" key="1">
    <source>
        <dbReference type="Pfam" id="PF25191"/>
    </source>
</evidence>
<dbReference type="Pfam" id="PF25191">
    <property type="entry name" value="DUF7832"/>
    <property type="match status" value="1"/>
</dbReference>
<evidence type="ECO:0000313" key="3">
    <source>
        <dbReference type="Proteomes" id="UP001499959"/>
    </source>
</evidence>
<reference evidence="3" key="1">
    <citation type="journal article" date="2019" name="Int. J. Syst. Evol. Microbiol.">
        <title>The Global Catalogue of Microorganisms (GCM) 10K type strain sequencing project: providing services to taxonomists for standard genome sequencing and annotation.</title>
        <authorList>
            <consortium name="The Broad Institute Genomics Platform"/>
            <consortium name="The Broad Institute Genome Sequencing Center for Infectious Disease"/>
            <person name="Wu L."/>
            <person name="Ma J."/>
        </authorList>
    </citation>
    <scope>NUCLEOTIDE SEQUENCE [LARGE SCALE GENOMIC DNA]</scope>
    <source>
        <strain evidence="3">JCM 18204</strain>
    </source>
</reference>
<organism evidence="2 3">
    <name type="scientific">Lysobacter hankyongensis</name>
    <dbReference type="NCBI Taxonomy" id="1176535"/>
    <lineage>
        <taxon>Bacteria</taxon>
        <taxon>Pseudomonadati</taxon>
        <taxon>Pseudomonadota</taxon>
        <taxon>Gammaproteobacteria</taxon>
        <taxon>Lysobacterales</taxon>
        <taxon>Lysobacteraceae</taxon>
        <taxon>Lysobacter</taxon>
    </lineage>
</organism>
<protein>
    <recommendedName>
        <fullName evidence="1">DUF7832 domain-containing protein</fullName>
    </recommendedName>
</protein>
<comment type="caution">
    <text evidence="2">The sequence shown here is derived from an EMBL/GenBank/DDBJ whole genome shotgun (WGS) entry which is preliminary data.</text>
</comment>